<evidence type="ECO:0000259" key="8">
    <source>
        <dbReference type="PROSITE" id="PS50162"/>
    </source>
</evidence>
<dbReference type="InterPro" id="IPR052093">
    <property type="entry name" value="HR_Repair_Mediator"/>
</dbReference>
<dbReference type="GO" id="GO:0000707">
    <property type="term" value="P:meiotic DNA recombinase assembly"/>
    <property type="evidence" value="ECO:0007669"/>
    <property type="project" value="TreeGrafter"/>
</dbReference>
<dbReference type="InterPro" id="IPR020588">
    <property type="entry name" value="RecA_ATP-bd"/>
</dbReference>
<comment type="subcellular location">
    <subcellularLocation>
        <location evidence="1">Nucleus</location>
    </subcellularLocation>
</comment>
<keyword evidence="5" id="KW-0234">DNA repair</keyword>
<evidence type="ECO:0000256" key="3">
    <source>
        <dbReference type="ARBA" id="ARBA00022763"/>
    </source>
</evidence>
<evidence type="ECO:0000256" key="2">
    <source>
        <dbReference type="ARBA" id="ARBA00022741"/>
    </source>
</evidence>
<keyword evidence="3" id="KW-0227">DNA damage</keyword>
<accession>A0A6P8KSP6</accession>
<dbReference type="PROSITE" id="PS50162">
    <property type="entry name" value="RECA_2"/>
    <property type="match status" value="1"/>
</dbReference>
<dbReference type="CDD" id="cd19492">
    <property type="entry name" value="Rad51C"/>
    <property type="match status" value="1"/>
</dbReference>
<evidence type="ECO:0000313" key="9">
    <source>
        <dbReference type="Proteomes" id="UP000515162"/>
    </source>
</evidence>
<dbReference type="GO" id="GO:0140664">
    <property type="term" value="F:ATP-dependent DNA damage sensor activity"/>
    <property type="evidence" value="ECO:0007669"/>
    <property type="project" value="InterPro"/>
</dbReference>
<dbReference type="GO" id="GO:0033065">
    <property type="term" value="C:Rad51C-XRCC3 complex"/>
    <property type="evidence" value="ECO:0007669"/>
    <property type="project" value="TreeGrafter"/>
</dbReference>
<dbReference type="RefSeq" id="XP_033166286.1">
    <property type="nucleotide sequence ID" value="XM_033310395.1"/>
</dbReference>
<dbReference type="Gene3D" id="3.40.50.300">
    <property type="entry name" value="P-loop containing nucleotide triphosphate hydrolases"/>
    <property type="match status" value="1"/>
</dbReference>
<gene>
    <name evidence="10" type="primary">LOC117144941</name>
</gene>
<keyword evidence="4" id="KW-0067">ATP-binding</keyword>
<organism evidence="9 10">
    <name type="scientific">Drosophila mauritiana</name>
    <name type="common">Fruit fly</name>
    <dbReference type="NCBI Taxonomy" id="7226"/>
    <lineage>
        <taxon>Eukaryota</taxon>
        <taxon>Metazoa</taxon>
        <taxon>Ecdysozoa</taxon>
        <taxon>Arthropoda</taxon>
        <taxon>Hexapoda</taxon>
        <taxon>Insecta</taxon>
        <taxon>Pterygota</taxon>
        <taxon>Neoptera</taxon>
        <taxon>Endopterygota</taxon>
        <taxon>Diptera</taxon>
        <taxon>Brachycera</taxon>
        <taxon>Muscomorpha</taxon>
        <taxon>Ephydroidea</taxon>
        <taxon>Drosophilidae</taxon>
        <taxon>Drosophila</taxon>
        <taxon>Sophophora</taxon>
    </lineage>
</organism>
<feature type="domain" description="RecA family profile 1" evidence="8">
    <location>
        <begin position="42"/>
        <end position="219"/>
    </location>
</feature>
<dbReference type="Proteomes" id="UP000515162">
    <property type="component" value="Chromosome 3R"/>
</dbReference>
<dbReference type="FunFam" id="3.40.50.300:FF:003902">
    <property type="entry name" value="RE19845p"/>
    <property type="match status" value="1"/>
</dbReference>
<dbReference type="Pfam" id="PF08423">
    <property type="entry name" value="Rad51"/>
    <property type="match status" value="1"/>
</dbReference>
<dbReference type="GO" id="GO:0005657">
    <property type="term" value="C:replication fork"/>
    <property type="evidence" value="ECO:0007669"/>
    <property type="project" value="TreeGrafter"/>
</dbReference>
<proteinExistence type="predicted"/>
<evidence type="ECO:0000256" key="7">
    <source>
        <dbReference type="ARBA" id="ARBA00040674"/>
    </source>
</evidence>
<dbReference type="InterPro" id="IPR027417">
    <property type="entry name" value="P-loop_NTPase"/>
</dbReference>
<dbReference type="GeneID" id="117144941"/>
<evidence type="ECO:0000313" key="10">
    <source>
        <dbReference type="RefSeq" id="XP_033166286.1"/>
    </source>
</evidence>
<evidence type="ECO:0000256" key="6">
    <source>
        <dbReference type="ARBA" id="ARBA00023242"/>
    </source>
</evidence>
<reference evidence="10" key="1">
    <citation type="submission" date="2025-08" db="UniProtKB">
        <authorList>
            <consortium name="RefSeq"/>
        </authorList>
    </citation>
    <scope>IDENTIFICATION</scope>
    <source>
        <strain evidence="10">Mau12</strain>
        <tissue evidence="10">Whole Body</tissue>
    </source>
</reference>
<dbReference type="GO" id="GO:0033063">
    <property type="term" value="C:Rad51B-Rad51C-Rad51D-XRCC2 complex"/>
    <property type="evidence" value="ECO:0007669"/>
    <property type="project" value="TreeGrafter"/>
</dbReference>
<dbReference type="SUPFAM" id="SSF52540">
    <property type="entry name" value="P-loop containing nucleoside triphosphate hydrolases"/>
    <property type="match status" value="1"/>
</dbReference>
<keyword evidence="2" id="KW-0547">Nucleotide-binding</keyword>
<keyword evidence="6" id="KW-0539">Nucleus</keyword>
<dbReference type="PANTHER" id="PTHR46239">
    <property type="entry name" value="DNA REPAIR PROTEIN RAD51 HOMOLOG 3 RAD51C"/>
    <property type="match status" value="1"/>
</dbReference>
<dbReference type="GO" id="GO:0000400">
    <property type="term" value="F:four-way junction DNA binding"/>
    <property type="evidence" value="ECO:0007669"/>
    <property type="project" value="TreeGrafter"/>
</dbReference>
<protein>
    <recommendedName>
        <fullName evidence="7">DNA repair protein RAD51 homolog 3</fullName>
    </recommendedName>
</protein>
<dbReference type="GO" id="GO:0007131">
    <property type="term" value="P:reciprocal meiotic recombination"/>
    <property type="evidence" value="ECO:0007669"/>
    <property type="project" value="TreeGrafter"/>
</dbReference>
<dbReference type="GO" id="GO:0008821">
    <property type="term" value="F:crossover junction DNA endonuclease activity"/>
    <property type="evidence" value="ECO:0007669"/>
    <property type="project" value="TreeGrafter"/>
</dbReference>
<dbReference type="GO" id="GO:0005524">
    <property type="term" value="F:ATP binding"/>
    <property type="evidence" value="ECO:0007669"/>
    <property type="project" value="UniProtKB-KW"/>
</dbReference>
<evidence type="ECO:0000256" key="4">
    <source>
        <dbReference type="ARBA" id="ARBA00022840"/>
    </source>
</evidence>
<name>A0A6P8KSP6_DROMA</name>
<dbReference type="InterPro" id="IPR013632">
    <property type="entry name" value="Rad51_C"/>
</dbReference>
<sequence length="270" mass="31188">MNNRFVRVWEPSQPEAIERRPSVSHENLRIFDKSCWDISQSPTNKILTGNKALDTHFGGGISLGHLVELIGNSGTGKTQMCLQLCLNVQIPKAAGGLEGSALFIDTRQDFHPDRLMGLALKLERQYAHRVPEFKDHKMLQKIHYVRCPKLDQLMATVLSCHRHLVDHPDIKLIVIDSLAFTLRMLEDGAHRYELLLELHESMRRLQRQHELAWVFTNVLTHRYVKQKFQVEPALGDLHSHLINERIWFTGSSELHLGKSWRTSRLIKESE</sequence>
<dbReference type="PANTHER" id="PTHR46239:SF1">
    <property type="entry name" value="DNA REPAIR PROTEIN RAD51 HOMOLOG 3"/>
    <property type="match status" value="1"/>
</dbReference>
<evidence type="ECO:0000256" key="1">
    <source>
        <dbReference type="ARBA" id="ARBA00004123"/>
    </source>
</evidence>
<keyword evidence="9" id="KW-1185">Reference proteome</keyword>
<evidence type="ECO:0000256" key="5">
    <source>
        <dbReference type="ARBA" id="ARBA00023204"/>
    </source>
</evidence>
<dbReference type="AlphaFoldDB" id="A0A6P8KSP6"/>